<evidence type="ECO:0000256" key="2">
    <source>
        <dbReference type="SAM" id="Phobius"/>
    </source>
</evidence>
<name>A0AAW0WGG9_CHEQU</name>
<dbReference type="PANTHER" id="PTHR10579:SF177">
    <property type="entry name" value="CALCIUM-ACTIVATED CHLORIDE CHANNEL REGULATOR 4-LIKE PROTEIN"/>
    <property type="match status" value="1"/>
</dbReference>
<dbReference type="InterPro" id="IPR013642">
    <property type="entry name" value="CLCA_N"/>
</dbReference>
<keyword evidence="6" id="KW-1185">Reference proteome</keyword>
<reference evidence="5" key="2">
    <citation type="submission" date="2024-01" db="EMBL/GenBank/DDBJ databases">
        <authorList>
            <person name="He J."/>
            <person name="Wang M."/>
            <person name="Zheng J."/>
            <person name="Liu Z."/>
        </authorList>
    </citation>
    <scope>NUCLEOTIDE SEQUENCE</scope>
    <source>
        <strain evidence="5">ZL_2023a</strain>
        <tissue evidence="5">Muscle</tissue>
    </source>
</reference>
<dbReference type="Proteomes" id="UP001445076">
    <property type="component" value="Unassembled WGS sequence"/>
</dbReference>
<keyword evidence="2" id="KW-0472">Membrane</keyword>
<gene>
    <name evidence="5" type="ORF">OTU49_010233</name>
</gene>
<accession>A0AAW0WGG9</accession>
<feature type="chain" id="PRO_5044717341" description="VWFA domain-containing protein" evidence="3">
    <location>
        <begin position="25"/>
        <end position="944"/>
    </location>
</feature>
<dbReference type="GO" id="GO:0005576">
    <property type="term" value="C:extracellular region"/>
    <property type="evidence" value="ECO:0007669"/>
    <property type="project" value="UniProtKB-SubCell"/>
</dbReference>
<organism evidence="5 6">
    <name type="scientific">Cherax quadricarinatus</name>
    <name type="common">Australian red claw crayfish</name>
    <dbReference type="NCBI Taxonomy" id="27406"/>
    <lineage>
        <taxon>Eukaryota</taxon>
        <taxon>Metazoa</taxon>
        <taxon>Ecdysozoa</taxon>
        <taxon>Arthropoda</taxon>
        <taxon>Crustacea</taxon>
        <taxon>Multicrustacea</taxon>
        <taxon>Malacostraca</taxon>
        <taxon>Eumalacostraca</taxon>
        <taxon>Eucarida</taxon>
        <taxon>Decapoda</taxon>
        <taxon>Pleocyemata</taxon>
        <taxon>Astacidea</taxon>
        <taxon>Parastacoidea</taxon>
        <taxon>Parastacidae</taxon>
        <taxon>Cherax</taxon>
    </lineage>
</organism>
<proteinExistence type="predicted"/>
<dbReference type="EMBL" id="JARKIK010000079">
    <property type="protein sequence ID" value="KAK8726370.1"/>
    <property type="molecule type" value="Genomic_DNA"/>
</dbReference>
<keyword evidence="2" id="KW-1133">Transmembrane helix</keyword>
<dbReference type="InterPro" id="IPR003961">
    <property type="entry name" value="FN3_dom"/>
</dbReference>
<dbReference type="InterPro" id="IPR051266">
    <property type="entry name" value="CLCR"/>
</dbReference>
<dbReference type="Pfam" id="PF00092">
    <property type="entry name" value="VWA"/>
    <property type="match status" value="1"/>
</dbReference>
<keyword evidence="2" id="KW-0812">Transmembrane</keyword>
<dbReference type="CDD" id="cd00198">
    <property type="entry name" value="vWFA"/>
    <property type="match status" value="1"/>
</dbReference>
<dbReference type="Gene3D" id="2.60.40.10">
    <property type="entry name" value="Immunoglobulins"/>
    <property type="match status" value="1"/>
</dbReference>
<feature type="domain" description="VWFA" evidence="4">
    <location>
        <begin position="322"/>
        <end position="490"/>
    </location>
</feature>
<keyword evidence="3" id="KW-0732">Signal</keyword>
<dbReference type="SUPFAM" id="SSF53300">
    <property type="entry name" value="vWA-like"/>
    <property type="match status" value="1"/>
</dbReference>
<dbReference type="InterPro" id="IPR002035">
    <property type="entry name" value="VWF_A"/>
</dbReference>
<dbReference type="Gene3D" id="3.40.50.410">
    <property type="entry name" value="von Willebrand factor, type A domain"/>
    <property type="match status" value="1"/>
</dbReference>
<dbReference type="PANTHER" id="PTHR10579">
    <property type="entry name" value="CALCIUM-ACTIVATED CHLORIDE CHANNEL REGULATOR"/>
    <property type="match status" value="1"/>
</dbReference>
<dbReference type="NCBIfam" id="NF041940">
    <property type="entry name" value="choice_anch_X"/>
    <property type="match status" value="1"/>
</dbReference>
<evidence type="ECO:0000256" key="3">
    <source>
        <dbReference type="SAM" id="SignalP"/>
    </source>
</evidence>
<feature type="signal peptide" evidence="3">
    <location>
        <begin position="1"/>
        <end position="24"/>
    </location>
</feature>
<evidence type="ECO:0000313" key="6">
    <source>
        <dbReference type="Proteomes" id="UP001445076"/>
    </source>
</evidence>
<dbReference type="GO" id="GO:0032991">
    <property type="term" value="C:protein-containing complex"/>
    <property type="evidence" value="ECO:0007669"/>
    <property type="project" value="UniProtKB-ARBA"/>
</dbReference>
<dbReference type="InterPro" id="IPR036465">
    <property type="entry name" value="vWFA_dom_sf"/>
</dbReference>
<comment type="caution">
    <text evidence="5">The sequence shown here is derived from an EMBL/GenBank/DDBJ whole genome shotgun (WGS) entry which is preliminary data.</text>
</comment>
<reference evidence="5 6" key="1">
    <citation type="journal article" date="2024" name="BMC Genomics">
        <title>Genome assembly of redclaw crayfish (Cherax quadricarinatus) provides insights into its immune adaptation and hypoxia tolerance.</title>
        <authorList>
            <person name="Liu Z."/>
            <person name="Zheng J."/>
            <person name="Li H."/>
            <person name="Fang K."/>
            <person name="Wang S."/>
            <person name="He J."/>
            <person name="Zhou D."/>
            <person name="Weng S."/>
            <person name="Chi M."/>
            <person name="Gu Z."/>
            <person name="He J."/>
            <person name="Li F."/>
            <person name="Wang M."/>
        </authorList>
    </citation>
    <scope>NUCLEOTIDE SEQUENCE [LARGE SCALE GENOMIC DNA]</scope>
    <source>
        <strain evidence="5">ZL_2023a</strain>
    </source>
</reference>
<dbReference type="InterPro" id="IPR013783">
    <property type="entry name" value="Ig-like_fold"/>
</dbReference>
<dbReference type="AlphaFoldDB" id="A0AAW0WGG9"/>
<evidence type="ECO:0000256" key="1">
    <source>
        <dbReference type="ARBA" id="ARBA00004239"/>
    </source>
</evidence>
<evidence type="ECO:0000313" key="5">
    <source>
        <dbReference type="EMBL" id="KAK8726370.1"/>
    </source>
</evidence>
<dbReference type="PROSITE" id="PS50234">
    <property type="entry name" value="VWFA"/>
    <property type="match status" value="1"/>
</dbReference>
<dbReference type="SMART" id="SM00327">
    <property type="entry name" value="VWA"/>
    <property type="match status" value="1"/>
</dbReference>
<feature type="transmembrane region" description="Helical" evidence="2">
    <location>
        <begin position="917"/>
        <end position="940"/>
    </location>
</feature>
<dbReference type="InterPro" id="IPR036116">
    <property type="entry name" value="FN3_sf"/>
</dbReference>
<dbReference type="SUPFAM" id="SSF49265">
    <property type="entry name" value="Fibronectin type III"/>
    <property type="match status" value="1"/>
</dbReference>
<protein>
    <recommendedName>
        <fullName evidence="4">VWFA domain-containing protein</fullName>
    </recommendedName>
</protein>
<dbReference type="CDD" id="cd00063">
    <property type="entry name" value="FN3"/>
    <property type="match status" value="1"/>
</dbReference>
<dbReference type="Pfam" id="PF08434">
    <property type="entry name" value="CLCA"/>
    <property type="match status" value="1"/>
</dbReference>
<sequence length="944" mass="103226">MRVVVMMVVMMMVVVMMVVNTVSSSNIKLVDNGYENVVVAISPSLDESLAHDIVSSLQETLTEASEVLFRATRNRTYFRDIKILLPKSWTETEYDELATNENFEDSDIRVDERNMVYGDQPYTVQPGGCGEPGQYIHLTPQYLTDETQVTNWGPRGRMLIHEWAKLRWGVFDEFGYPNDPKFPLFYVTSVIGGDISTGYHANDCTNKELIGELKDVTTGGSCRLDNGLPNDDCRFIPYNQQEATSSLMSYYYLSDIVDFCDSSSSEEFSHSEIAPNKQNLMCEGRSVWDVVRLHQDFLNGTNAAITASQPPVFKVVSQEEAKFALVLDHSNSMSDYDRIHKLQRAAQRWILYEVADGSSVCIITFSTTARLVQELTVISNTTREVLANMIDDRLDSSTSIGAGLKLAVNVLNGGNSVILLITDGEENTQPMIADVMDTVVASGTRVVSIAFGEYADPKLESIAENTNGKTFTVLDTDDGGMLDDAFQAALTYQPADSLANTTVKIYESEYQGNETNVTGAFTVDFTVGRNLVFRFVANHNTGISNGPYLLRPNGTIMNTTLNDATLNMWTIKVPLAEEGTWAWQVEFTTSDNYARVDVTAQARDSNTLPILTRAWLSAQDNVNATATPIIIYAEVKQGNNPVVGARVRAEVTQPIATAQPVLVDLLDNGQAADNQAGDGVYSRYLTSYSTTGRYSVKAEVWDDGSSYINNGFIVSRQPARMPTHPASRAARAIISLPLDGPSYCCGSVVPWDLASAQPTGAFTRTASAGSVQVIDVAAAGGDSLPPSRVTDLQATVTSTTLNLTWTAPGDDYDAGTVSGYEVRMSVNRSSLLDASLYNTNILVLLSYSDSSNMSELLLEAGHKVNLYLDNLEELQLDKVYYLALRALDDFNNTSPVSNLVTAMVPPASSPDTSGMPVWAIVVLVAVAFIVAVVALVGYMVHKRK</sequence>
<comment type="subcellular location">
    <subcellularLocation>
        <location evidence="1">Secreted</location>
        <location evidence="1">Extracellular space</location>
    </subcellularLocation>
</comment>
<dbReference type="EMBL" id="JARKIK010000079">
    <property type="protein sequence ID" value="KAK8726371.1"/>
    <property type="molecule type" value="Genomic_DNA"/>
</dbReference>
<evidence type="ECO:0000259" key="4">
    <source>
        <dbReference type="PROSITE" id="PS50234"/>
    </source>
</evidence>